<dbReference type="CDD" id="cd08054">
    <property type="entry name" value="gp6"/>
    <property type="match status" value="1"/>
</dbReference>
<dbReference type="KEGG" id="paqt:E8L99_13110"/>
<dbReference type="InterPro" id="IPR011738">
    <property type="entry name" value="Phage_CHP"/>
</dbReference>
<organism evidence="1 2">
    <name type="scientific">Phreatobacter aquaticus</name>
    <dbReference type="NCBI Taxonomy" id="2570229"/>
    <lineage>
        <taxon>Bacteria</taxon>
        <taxon>Pseudomonadati</taxon>
        <taxon>Pseudomonadota</taxon>
        <taxon>Alphaproteobacteria</taxon>
        <taxon>Hyphomicrobiales</taxon>
        <taxon>Phreatobacteraceae</taxon>
        <taxon>Phreatobacter</taxon>
    </lineage>
</organism>
<keyword evidence="2" id="KW-1185">Reference proteome</keyword>
<dbReference type="OrthoDB" id="7597216at2"/>
<dbReference type="NCBIfam" id="TIGR02215">
    <property type="entry name" value="phage_chp_gp8"/>
    <property type="match status" value="1"/>
</dbReference>
<dbReference type="Proteomes" id="UP000298588">
    <property type="component" value="Chromosome"/>
</dbReference>
<reference evidence="1 2" key="1">
    <citation type="submission" date="2019-04" db="EMBL/GenBank/DDBJ databases">
        <title>Phreatobacter aquaticus sp. nov.</title>
        <authorList>
            <person name="Choi A."/>
            <person name="Baek K."/>
        </authorList>
    </citation>
    <scope>NUCLEOTIDE SEQUENCE [LARGE SCALE GENOMIC DNA]</scope>
    <source>
        <strain evidence="1 2">NMCR1094</strain>
    </source>
</reference>
<gene>
    <name evidence="1" type="ORF">E8L99_13110</name>
</gene>
<dbReference type="Pfam" id="PF05135">
    <property type="entry name" value="Phage_connect_1"/>
    <property type="match status" value="1"/>
</dbReference>
<evidence type="ECO:0000313" key="2">
    <source>
        <dbReference type="Proteomes" id="UP000298588"/>
    </source>
</evidence>
<dbReference type="InterPro" id="IPR021146">
    <property type="entry name" value="Phage_gp6-like_head-tail"/>
</dbReference>
<sequence length="207" mass="22294">MRPAVTGGRVPRPNRETVMSLTVLEPPAVEPLTIGELKLFLKIDDDAEDQLIADIARTARRHVEDVTGKLMITQRWRIRRDAWPPSGRLALPFGPVQSLDEVVVTGPSGPGAVDPAHFVLDGVSAPPRLAYAQGSLPEPAVPVAGISLDVTVGFGDPADVPDPILQALRLLTGHWLENRGLISVGHEVAVLPRMVEALLGPFTTRRL</sequence>
<accession>A0A4D7QLV8</accession>
<dbReference type="AlphaFoldDB" id="A0A4D7QLV8"/>
<name>A0A4D7QLV8_9HYPH</name>
<evidence type="ECO:0000313" key="1">
    <source>
        <dbReference type="EMBL" id="QCK86629.1"/>
    </source>
</evidence>
<protein>
    <recommendedName>
        <fullName evidence="3">Phage gp6-like head-tail connector protein</fullName>
    </recommendedName>
</protein>
<dbReference type="EMBL" id="CP039865">
    <property type="protein sequence ID" value="QCK86629.1"/>
    <property type="molecule type" value="Genomic_DNA"/>
</dbReference>
<dbReference type="Gene3D" id="1.10.3230.30">
    <property type="entry name" value="Phage gp6-like head-tail connector protein"/>
    <property type="match status" value="1"/>
</dbReference>
<proteinExistence type="predicted"/>
<evidence type="ECO:0008006" key="3">
    <source>
        <dbReference type="Google" id="ProtNLM"/>
    </source>
</evidence>